<feature type="chain" id="PRO_5014688706" evidence="2">
    <location>
        <begin position="25"/>
        <end position="76"/>
    </location>
</feature>
<keyword evidence="1" id="KW-0472">Membrane</keyword>
<dbReference type="EMBL" id="GGFM01008944">
    <property type="protein sequence ID" value="MBW29695.1"/>
    <property type="molecule type" value="Transcribed_RNA"/>
</dbReference>
<accession>A0A2M3ZMG3</accession>
<keyword evidence="1" id="KW-1133">Transmembrane helix</keyword>
<sequence length="76" mass="8529">MVLLFYVLFVSRLTHLHTTHTTHARTHFNPTTRLTVAAPPPPPPPAHLLPLFPHTSAFFPSGFLVHCYFLLITTGN</sequence>
<feature type="transmembrane region" description="Helical" evidence="1">
    <location>
        <begin position="48"/>
        <end position="71"/>
    </location>
</feature>
<evidence type="ECO:0000256" key="2">
    <source>
        <dbReference type="SAM" id="SignalP"/>
    </source>
</evidence>
<keyword evidence="1" id="KW-0812">Transmembrane</keyword>
<protein>
    <submittedName>
        <fullName evidence="3">Putative secreted peptide</fullName>
    </submittedName>
</protein>
<feature type="signal peptide" evidence="2">
    <location>
        <begin position="1"/>
        <end position="24"/>
    </location>
</feature>
<reference evidence="3" key="1">
    <citation type="submission" date="2018-01" db="EMBL/GenBank/DDBJ databases">
        <title>An insight into the sialome of Amazonian anophelines.</title>
        <authorList>
            <person name="Ribeiro J.M."/>
            <person name="Scarpassa V."/>
            <person name="Calvo E."/>
        </authorList>
    </citation>
    <scope>NUCLEOTIDE SEQUENCE</scope>
    <source>
        <tissue evidence="3">Salivary glands</tissue>
    </source>
</reference>
<name>A0A2M3ZMG3_9DIPT</name>
<proteinExistence type="predicted"/>
<dbReference type="AlphaFoldDB" id="A0A2M3ZMG3"/>
<organism evidence="3">
    <name type="scientific">Anopheles braziliensis</name>
    <dbReference type="NCBI Taxonomy" id="58242"/>
    <lineage>
        <taxon>Eukaryota</taxon>
        <taxon>Metazoa</taxon>
        <taxon>Ecdysozoa</taxon>
        <taxon>Arthropoda</taxon>
        <taxon>Hexapoda</taxon>
        <taxon>Insecta</taxon>
        <taxon>Pterygota</taxon>
        <taxon>Neoptera</taxon>
        <taxon>Endopterygota</taxon>
        <taxon>Diptera</taxon>
        <taxon>Nematocera</taxon>
        <taxon>Culicoidea</taxon>
        <taxon>Culicidae</taxon>
        <taxon>Anophelinae</taxon>
        <taxon>Anopheles</taxon>
    </lineage>
</organism>
<evidence type="ECO:0000256" key="1">
    <source>
        <dbReference type="SAM" id="Phobius"/>
    </source>
</evidence>
<evidence type="ECO:0000313" key="3">
    <source>
        <dbReference type="EMBL" id="MBW29695.1"/>
    </source>
</evidence>
<keyword evidence="2" id="KW-0732">Signal</keyword>